<protein>
    <submittedName>
        <fullName evidence="1">Uncharacterized protein</fullName>
    </submittedName>
</protein>
<dbReference type="RefSeq" id="WP_167382025.1">
    <property type="nucleotide sequence ID" value="NZ_AP017369.1"/>
</dbReference>
<accession>A0A160PQV1</accession>
<keyword evidence="2" id="KW-1185">Reference proteome</keyword>
<dbReference type="Proteomes" id="UP000218244">
    <property type="component" value="Chromosome"/>
</dbReference>
<reference evidence="1 2" key="1">
    <citation type="submission" date="2016-02" db="EMBL/GenBank/DDBJ databases">
        <title>Corynebacterium glutamicum N24 whole genome sequencing project.</title>
        <authorList>
            <person name="Matsutani M."/>
            <person name="Nangtapong N."/>
            <person name="Yakushi T."/>
            <person name="Matsushita K."/>
        </authorList>
    </citation>
    <scope>NUCLEOTIDE SEQUENCE [LARGE SCALE GENOMIC DNA]</scope>
    <source>
        <strain evidence="1 2">N24</strain>
    </source>
</reference>
<proteinExistence type="predicted"/>
<dbReference type="AlphaFoldDB" id="A0A160PQV1"/>
<name>A0A160PQV1_9CORY</name>
<evidence type="ECO:0000313" key="2">
    <source>
        <dbReference type="Proteomes" id="UP000218244"/>
    </source>
</evidence>
<sequence length="56" mass="6359">MHQILHEQPPQFALAKIAQSGLDIVLHKTGTMTTNGIHELTLMQQRNQELEANLLR</sequence>
<organism evidence="1 2">
    <name type="scientific">Corynebacterium suranareeae</name>
    <dbReference type="NCBI Taxonomy" id="2506452"/>
    <lineage>
        <taxon>Bacteria</taxon>
        <taxon>Bacillati</taxon>
        <taxon>Actinomycetota</taxon>
        <taxon>Actinomycetes</taxon>
        <taxon>Mycobacteriales</taxon>
        <taxon>Corynebacteriaceae</taxon>
        <taxon>Corynebacterium</taxon>
    </lineage>
</organism>
<evidence type="ECO:0000313" key="1">
    <source>
        <dbReference type="EMBL" id="BAU95111.1"/>
    </source>
</evidence>
<dbReference type="KEGG" id="csur:N24_0849"/>
<dbReference type="EMBL" id="AP017369">
    <property type="protein sequence ID" value="BAU95111.1"/>
    <property type="molecule type" value="Genomic_DNA"/>
</dbReference>
<gene>
    <name evidence="1" type="ORF">N24_0849</name>
</gene>